<dbReference type="Pfam" id="PF00903">
    <property type="entry name" value="Glyoxalase"/>
    <property type="match status" value="1"/>
</dbReference>
<dbReference type="EMBL" id="JAIFZM010000001">
    <property type="protein sequence ID" value="MCG3417735.1"/>
    <property type="molecule type" value="Genomic_DNA"/>
</dbReference>
<dbReference type="Gene3D" id="3.10.180.10">
    <property type="entry name" value="2,3-Dihydroxybiphenyl 1,2-Dioxygenase, domain 1"/>
    <property type="match status" value="1"/>
</dbReference>
<dbReference type="Proteomes" id="UP001199631">
    <property type="component" value="Unassembled WGS sequence"/>
</dbReference>
<dbReference type="PROSITE" id="PS51819">
    <property type="entry name" value="VOC"/>
    <property type="match status" value="1"/>
</dbReference>
<evidence type="ECO:0000313" key="3">
    <source>
        <dbReference type="Proteomes" id="UP001199631"/>
    </source>
</evidence>
<comment type="caution">
    <text evidence="2">The sequence shown here is derived from an EMBL/GenBank/DDBJ whole genome shotgun (WGS) entry which is preliminary data.</text>
</comment>
<dbReference type="InterPro" id="IPR029068">
    <property type="entry name" value="Glyas_Bleomycin-R_OHBP_Dase"/>
</dbReference>
<feature type="domain" description="VOC" evidence="1">
    <location>
        <begin position="8"/>
        <end position="124"/>
    </location>
</feature>
<protein>
    <submittedName>
        <fullName evidence="2">VOC family protein</fullName>
    </submittedName>
</protein>
<dbReference type="CDD" id="cd06587">
    <property type="entry name" value="VOC"/>
    <property type="match status" value="1"/>
</dbReference>
<name>A0AAW5B211_9BACI</name>
<evidence type="ECO:0000313" key="2">
    <source>
        <dbReference type="EMBL" id="MCG3417735.1"/>
    </source>
</evidence>
<dbReference type="AlphaFoldDB" id="A0AAW5B211"/>
<dbReference type="SUPFAM" id="SSF54593">
    <property type="entry name" value="Glyoxalase/Bleomycin resistance protein/Dihydroxybiphenyl dioxygenase"/>
    <property type="match status" value="1"/>
</dbReference>
<dbReference type="InterPro" id="IPR004360">
    <property type="entry name" value="Glyas_Fos-R_dOase_dom"/>
</dbReference>
<organism evidence="2 3">
    <name type="scientific">Oceanobacillus jordanicus</name>
    <dbReference type="NCBI Taxonomy" id="2867266"/>
    <lineage>
        <taxon>Bacteria</taxon>
        <taxon>Bacillati</taxon>
        <taxon>Bacillota</taxon>
        <taxon>Bacilli</taxon>
        <taxon>Bacillales</taxon>
        <taxon>Bacillaceae</taxon>
        <taxon>Oceanobacillus</taxon>
    </lineage>
</organism>
<dbReference type="InterPro" id="IPR037523">
    <property type="entry name" value="VOC_core"/>
</dbReference>
<sequence>MKSPIKNQMNTVFIHVNDLPTSVEWYCRLLGQTYEAEEVREPVYKMNINHYTGLLLDAGPRREKKQVYPSKHPIFNFHTDEIENAYSFVKELGYHVDSPIERYDDLAFFTVKDPDGNIIMICNR</sequence>
<evidence type="ECO:0000259" key="1">
    <source>
        <dbReference type="PROSITE" id="PS51819"/>
    </source>
</evidence>
<accession>A0AAW5B211</accession>
<gene>
    <name evidence="2" type="ORF">K3T81_01115</name>
</gene>
<dbReference type="RefSeq" id="WP_106898211.1">
    <property type="nucleotide sequence ID" value="NZ_JAIFZM010000001.1"/>
</dbReference>
<proteinExistence type="predicted"/>
<reference evidence="2 3" key="1">
    <citation type="journal article" date="2022" name="Evol. Bioinform. Online">
        <title>Draft Genome Sequence of Oceanobacillus jordanicus Strain GSFE11, a Halotolerant Plant Growth-Promoting Bacterial Endophyte Isolated From the Jordan Valley.</title>
        <authorList>
            <person name="Alhindi T."/>
            <person name="Albdaiwi R."/>
        </authorList>
    </citation>
    <scope>NUCLEOTIDE SEQUENCE [LARGE SCALE GENOMIC DNA]</scope>
    <source>
        <strain evidence="2 3">GSFE11</strain>
    </source>
</reference>
<keyword evidence="3" id="KW-1185">Reference proteome</keyword>